<dbReference type="EMBL" id="BMAV01020106">
    <property type="protein sequence ID" value="GFY73505.1"/>
    <property type="molecule type" value="Genomic_DNA"/>
</dbReference>
<dbReference type="Proteomes" id="UP000886998">
    <property type="component" value="Unassembled WGS sequence"/>
</dbReference>
<evidence type="ECO:0000313" key="1">
    <source>
        <dbReference type="EMBL" id="GFY73505.1"/>
    </source>
</evidence>
<dbReference type="AlphaFoldDB" id="A0A8X7CPP0"/>
<keyword evidence="2" id="KW-1185">Reference proteome</keyword>
<reference evidence="1" key="1">
    <citation type="submission" date="2020-08" db="EMBL/GenBank/DDBJ databases">
        <title>Multicomponent nature underlies the extraordinary mechanical properties of spider dragline silk.</title>
        <authorList>
            <person name="Kono N."/>
            <person name="Nakamura H."/>
            <person name="Mori M."/>
            <person name="Yoshida Y."/>
            <person name="Ohtoshi R."/>
            <person name="Malay A.D."/>
            <person name="Moran D.A.P."/>
            <person name="Tomita M."/>
            <person name="Numata K."/>
            <person name="Arakawa K."/>
        </authorList>
    </citation>
    <scope>NUCLEOTIDE SEQUENCE</scope>
</reference>
<comment type="caution">
    <text evidence="1">The sequence shown here is derived from an EMBL/GenBank/DDBJ whole genome shotgun (WGS) entry which is preliminary data.</text>
</comment>
<sequence>MAESSMLYVAVSYQEDMEIMICEKVEFMGLISAKYNISMENIVLYDYESESPHPVLSVDAIRDGTIVGIVDRSKCQIVINNTTNNEYVV</sequence>
<organism evidence="1 2">
    <name type="scientific">Trichonephila inaurata madagascariensis</name>
    <dbReference type="NCBI Taxonomy" id="2747483"/>
    <lineage>
        <taxon>Eukaryota</taxon>
        <taxon>Metazoa</taxon>
        <taxon>Ecdysozoa</taxon>
        <taxon>Arthropoda</taxon>
        <taxon>Chelicerata</taxon>
        <taxon>Arachnida</taxon>
        <taxon>Araneae</taxon>
        <taxon>Araneomorphae</taxon>
        <taxon>Entelegynae</taxon>
        <taxon>Araneoidea</taxon>
        <taxon>Nephilidae</taxon>
        <taxon>Trichonephila</taxon>
        <taxon>Trichonephila inaurata</taxon>
    </lineage>
</organism>
<gene>
    <name evidence="1" type="ORF">TNIN_95131</name>
</gene>
<accession>A0A8X7CPP0</accession>
<evidence type="ECO:0000313" key="2">
    <source>
        <dbReference type="Proteomes" id="UP000886998"/>
    </source>
</evidence>
<proteinExistence type="predicted"/>
<name>A0A8X7CPP0_9ARAC</name>
<protein>
    <submittedName>
        <fullName evidence="1">Uncharacterized protein</fullName>
    </submittedName>
</protein>